<feature type="region of interest" description="Disordered" evidence="1">
    <location>
        <begin position="429"/>
        <end position="460"/>
    </location>
</feature>
<evidence type="ECO:0000313" key="2">
    <source>
        <dbReference type="EMBL" id="CAL8122809.1"/>
    </source>
</evidence>
<feature type="compositionally biased region" description="Polar residues" evidence="1">
    <location>
        <begin position="57"/>
        <end position="68"/>
    </location>
</feature>
<organism evidence="2 3">
    <name type="scientific">Orchesella dallaii</name>
    <dbReference type="NCBI Taxonomy" id="48710"/>
    <lineage>
        <taxon>Eukaryota</taxon>
        <taxon>Metazoa</taxon>
        <taxon>Ecdysozoa</taxon>
        <taxon>Arthropoda</taxon>
        <taxon>Hexapoda</taxon>
        <taxon>Collembola</taxon>
        <taxon>Entomobryomorpha</taxon>
        <taxon>Entomobryoidea</taxon>
        <taxon>Orchesellidae</taxon>
        <taxon>Orchesellinae</taxon>
        <taxon>Orchesella</taxon>
    </lineage>
</organism>
<evidence type="ECO:0000256" key="1">
    <source>
        <dbReference type="SAM" id="MobiDB-lite"/>
    </source>
</evidence>
<keyword evidence="3" id="KW-1185">Reference proteome</keyword>
<evidence type="ECO:0000313" key="3">
    <source>
        <dbReference type="Proteomes" id="UP001642540"/>
    </source>
</evidence>
<reference evidence="2 3" key="1">
    <citation type="submission" date="2024-08" db="EMBL/GenBank/DDBJ databases">
        <authorList>
            <person name="Cucini C."/>
            <person name="Frati F."/>
        </authorList>
    </citation>
    <scope>NUCLEOTIDE SEQUENCE [LARGE SCALE GENOMIC DNA]</scope>
</reference>
<gene>
    <name evidence="2" type="ORF">ODALV1_LOCUS19964</name>
</gene>
<proteinExistence type="predicted"/>
<dbReference type="EMBL" id="CAXLJM020000068">
    <property type="protein sequence ID" value="CAL8122809.1"/>
    <property type="molecule type" value="Genomic_DNA"/>
</dbReference>
<protein>
    <submittedName>
        <fullName evidence="2">Uncharacterized protein</fullName>
    </submittedName>
</protein>
<name>A0ABP1RDG1_9HEXA</name>
<sequence length="1052" mass="121923">MDFVSRRFGRKGVGSNFGGVSNSYWNEETKVPRDFYENPFPQNEFQSEVGHGYPHNGGSQIPGTSKTWFHNEGSRRDAEATMFYDVGRSAELVRRDPQMGDWTESGAAVIGSSPSWTPNSILGHGRMQPHLKMRDSFDGANGGCFVQRSHDEPDRQFHGETRNQFQHVDEDNTPMNWVTNDNLSHGRMQQHFAMRDPSDGANGGLQFVRRSLEEPGRQSHGEARNQFQHVDEDNTPMNWVTNDNINHGRMQQHFGMRDPLDAANGGLQFVRRSLEEPDSQLNWETRNQFHHVNEETDNTHMNWERRNTDKCNEYVNLEPAGSYISEDNRPVSMIVDNQNLNLNWKRRNGSNFNSTFEDQDPTLVSMSSGNNTNWINNNIHVAVYNERCVKRLERTRFEVHEEQFFESVNTDQQDLNYTTTPQFYQDEINDEENHRVTRTSVNDSPPESLRRKADRKFRSPKSRLRTSYTRTCVTEISVGGVPSSSNDVQFNRGDFQGERMSYPYLNAFDAPAINSGKDFVWIKRNDLELEYHQGPDFNTDMRTADFYPSVMLHNYQLDETMTETYPEYNELCFEEQGPGIKRLKYTQKPKKKKNKMQADVSPRVIIEPIRKCHVQANQLLYIYFEQAILGFCGDVTEEQIREKFQQLWIEFIFAFFKRFWATFGFEVKSDSSEFTINVDLLNITGTKTVRERFDEIEVRHPSYQYVYFCKSTNKISEVLQRDQFSKKLFNALTPMLLESIYMQEAVGFGLTDSNPKEKLKIKCSAQVLQDLRQIPGKCATQIVLNFDDETDPAITCIKRIRRCRFLSMMFEKLGRKYANRQIKNWLWACTDFEKESFNSTLALLKKRGKTPQKWKRFRRKWRLEGRERTVRDLIYGAAAVETELGDEEYWTDDDVEDSELETSFPAANSHIRFPENDDDDESDETNVSQFIDPALLCEDENDIEEAVKNVMSKLISDVDDSIPVVEFVATNDNSNKIQENTLILNESQSNCFDETEFIPSVQGDKDLNGINLGQANENDEEASLVLDNIIENVVQMEALDCSENINLLLNCC</sequence>
<accession>A0ABP1RDG1</accession>
<feature type="region of interest" description="Disordered" evidence="1">
    <location>
        <begin position="49"/>
        <end position="70"/>
    </location>
</feature>
<comment type="caution">
    <text evidence="2">The sequence shown here is derived from an EMBL/GenBank/DDBJ whole genome shotgun (WGS) entry which is preliminary data.</text>
</comment>
<dbReference type="Proteomes" id="UP001642540">
    <property type="component" value="Unassembled WGS sequence"/>
</dbReference>